<gene>
    <name evidence="2" type="ORF">NDU88_001035</name>
</gene>
<feature type="region of interest" description="Disordered" evidence="1">
    <location>
        <begin position="1"/>
        <end position="23"/>
    </location>
</feature>
<protein>
    <submittedName>
        <fullName evidence="2">Uncharacterized protein</fullName>
    </submittedName>
</protein>
<dbReference type="Proteomes" id="UP001066276">
    <property type="component" value="Chromosome 7"/>
</dbReference>
<accession>A0AAV7P482</accession>
<comment type="caution">
    <text evidence="2">The sequence shown here is derived from an EMBL/GenBank/DDBJ whole genome shotgun (WGS) entry which is preliminary data.</text>
</comment>
<sequence>MSELPGLSGRGPAEGVSLRRPVPGWAWPRRSALRSFPHLQLSAGSGGSERVPGGGREPGARLDRRCCERAGAQSPLSPVEVRGVVPAKSPAEIRNHSRAVPAGGGTTVGTE</sequence>
<evidence type="ECO:0000313" key="3">
    <source>
        <dbReference type="Proteomes" id="UP001066276"/>
    </source>
</evidence>
<organism evidence="2 3">
    <name type="scientific">Pleurodeles waltl</name>
    <name type="common">Iberian ribbed newt</name>
    <dbReference type="NCBI Taxonomy" id="8319"/>
    <lineage>
        <taxon>Eukaryota</taxon>
        <taxon>Metazoa</taxon>
        <taxon>Chordata</taxon>
        <taxon>Craniata</taxon>
        <taxon>Vertebrata</taxon>
        <taxon>Euteleostomi</taxon>
        <taxon>Amphibia</taxon>
        <taxon>Batrachia</taxon>
        <taxon>Caudata</taxon>
        <taxon>Salamandroidea</taxon>
        <taxon>Salamandridae</taxon>
        <taxon>Pleurodelinae</taxon>
        <taxon>Pleurodeles</taxon>
    </lineage>
</organism>
<feature type="compositionally biased region" description="Gly residues" evidence="1">
    <location>
        <begin position="44"/>
        <end position="57"/>
    </location>
</feature>
<dbReference type="AlphaFoldDB" id="A0AAV7P482"/>
<feature type="region of interest" description="Disordered" evidence="1">
    <location>
        <begin position="88"/>
        <end position="111"/>
    </location>
</feature>
<evidence type="ECO:0000313" key="2">
    <source>
        <dbReference type="EMBL" id="KAJ1122549.1"/>
    </source>
</evidence>
<name>A0AAV7P482_PLEWA</name>
<feature type="region of interest" description="Disordered" evidence="1">
    <location>
        <begin position="40"/>
        <end position="61"/>
    </location>
</feature>
<proteinExistence type="predicted"/>
<evidence type="ECO:0000256" key="1">
    <source>
        <dbReference type="SAM" id="MobiDB-lite"/>
    </source>
</evidence>
<reference evidence="2" key="1">
    <citation type="journal article" date="2022" name="bioRxiv">
        <title>Sequencing and chromosome-scale assembly of the giantPleurodeles waltlgenome.</title>
        <authorList>
            <person name="Brown T."/>
            <person name="Elewa A."/>
            <person name="Iarovenko S."/>
            <person name="Subramanian E."/>
            <person name="Araus A.J."/>
            <person name="Petzold A."/>
            <person name="Susuki M."/>
            <person name="Suzuki K.-i.T."/>
            <person name="Hayashi T."/>
            <person name="Toyoda A."/>
            <person name="Oliveira C."/>
            <person name="Osipova E."/>
            <person name="Leigh N.D."/>
            <person name="Simon A."/>
            <person name="Yun M.H."/>
        </authorList>
    </citation>
    <scope>NUCLEOTIDE SEQUENCE</scope>
    <source>
        <strain evidence="2">20211129_DDA</strain>
        <tissue evidence="2">Liver</tissue>
    </source>
</reference>
<dbReference type="EMBL" id="JANPWB010000011">
    <property type="protein sequence ID" value="KAJ1122549.1"/>
    <property type="molecule type" value="Genomic_DNA"/>
</dbReference>
<keyword evidence="3" id="KW-1185">Reference proteome</keyword>
<feature type="compositionally biased region" description="Gly residues" evidence="1">
    <location>
        <begin position="102"/>
        <end position="111"/>
    </location>
</feature>